<dbReference type="AlphaFoldDB" id="A0A0V0I740"/>
<evidence type="ECO:0000313" key="2">
    <source>
        <dbReference type="EMBL" id="JAP28369.1"/>
    </source>
</evidence>
<accession>A0A0V0I740</accession>
<keyword evidence="1" id="KW-0472">Membrane</keyword>
<reference evidence="2" key="1">
    <citation type="submission" date="2015-12" db="EMBL/GenBank/DDBJ databases">
        <title>Gene expression during late stages of embryo sac development: a critical building block for successful pollen-pistil interactions.</title>
        <authorList>
            <person name="Liu Y."/>
            <person name="Joly V."/>
            <person name="Sabar M."/>
            <person name="Matton D.P."/>
        </authorList>
    </citation>
    <scope>NUCLEOTIDE SEQUENCE</scope>
</reference>
<proteinExistence type="predicted"/>
<feature type="transmembrane region" description="Helical" evidence="1">
    <location>
        <begin position="46"/>
        <end position="68"/>
    </location>
</feature>
<keyword evidence="1" id="KW-0812">Transmembrane</keyword>
<organism evidence="2">
    <name type="scientific">Solanum chacoense</name>
    <name type="common">Chaco potato</name>
    <dbReference type="NCBI Taxonomy" id="4108"/>
    <lineage>
        <taxon>Eukaryota</taxon>
        <taxon>Viridiplantae</taxon>
        <taxon>Streptophyta</taxon>
        <taxon>Embryophyta</taxon>
        <taxon>Tracheophyta</taxon>
        <taxon>Spermatophyta</taxon>
        <taxon>Magnoliopsida</taxon>
        <taxon>eudicotyledons</taxon>
        <taxon>Gunneridae</taxon>
        <taxon>Pentapetalae</taxon>
        <taxon>asterids</taxon>
        <taxon>lamiids</taxon>
        <taxon>Solanales</taxon>
        <taxon>Solanaceae</taxon>
        <taxon>Solanoideae</taxon>
        <taxon>Solaneae</taxon>
        <taxon>Solanum</taxon>
    </lineage>
</organism>
<protein>
    <submittedName>
        <fullName evidence="2">Putative ovule protein</fullName>
    </submittedName>
</protein>
<sequence>MHFNCVVLNMSCGKLELKSCQKEGNIFFLKHSRKENKTNKLKRKEYIVLILSRGTILVMLLYCLNFILNKFLIQHFYMLRKQALLIIQCLESPPITIIVANH</sequence>
<name>A0A0V0I740_SOLCH</name>
<evidence type="ECO:0000256" key="1">
    <source>
        <dbReference type="SAM" id="Phobius"/>
    </source>
</evidence>
<keyword evidence="1" id="KW-1133">Transmembrane helix</keyword>
<dbReference type="EMBL" id="GEDG01010198">
    <property type="protein sequence ID" value="JAP28369.1"/>
    <property type="molecule type" value="Transcribed_RNA"/>
</dbReference>